<feature type="coiled-coil region" evidence="1">
    <location>
        <begin position="843"/>
        <end position="898"/>
    </location>
</feature>
<dbReference type="SMART" id="SM00239">
    <property type="entry name" value="C2"/>
    <property type="match status" value="1"/>
</dbReference>
<dbReference type="GO" id="GO:0030036">
    <property type="term" value="P:actin cytoskeleton organization"/>
    <property type="evidence" value="ECO:0007669"/>
    <property type="project" value="TreeGrafter"/>
</dbReference>
<dbReference type="CDD" id="cd00030">
    <property type="entry name" value="C2"/>
    <property type="match status" value="1"/>
</dbReference>
<dbReference type="Proteomes" id="UP000030745">
    <property type="component" value="Unassembled WGS sequence"/>
</dbReference>
<dbReference type="OMA" id="GEWFKRI"/>
<feature type="domain" description="PH" evidence="3">
    <location>
        <begin position="243"/>
        <end position="346"/>
    </location>
</feature>
<dbReference type="STRING" id="695850.A0A067CV24"/>
<organism evidence="6 7">
    <name type="scientific">Saprolegnia parasitica (strain CBS 223.65)</name>
    <dbReference type="NCBI Taxonomy" id="695850"/>
    <lineage>
        <taxon>Eukaryota</taxon>
        <taxon>Sar</taxon>
        <taxon>Stramenopiles</taxon>
        <taxon>Oomycota</taxon>
        <taxon>Saprolegniomycetes</taxon>
        <taxon>Saprolegniales</taxon>
        <taxon>Saprolegniaceae</taxon>
        <taxon>Saprolegnia</taxon>
    </lineage>
</organism>
<dbReference type="Gene3D" id="2.30.29.30">
    <property type="entry name" value="Pleckstrin-homology domain (PH domain)/Phosphotyrosine-binding domain (PTB)"/>
    <property type="match status" value="1"/>
</dbReference>
<dbReference type="PANTHER" id="PTHR12092">
    <property type="entry name" value="PLECKSTRIN"/>
    <property type="match status" value="1"/>
</dbReference>
<dbReference type="SMART" id="SM00233">
    <property type="entry name" value="PH"/>
    <property type="match status" value="1"/>
</dbReference>
<evidence type="ECO:0000256" key="1">
    <source>
        <dbReference type="SAM" id="Coils"/>
    </source>
</evidence>
<dbReference type="PANTHER" id="PTHR12092:SF16">
    <property type="entry name" value="PH DOMAIN-CONTAINING PROTEIN"/>
    <property type="match status" value="1"/>
</dbReference>
<dbReference type="InterPro" id="IPR001849">
    <property type="entry name" value="PH_domain"/>
</dbReference>
<feature type="coiled-coil region" evidence="1">
    <location>
        <begin position="573"/>
        <end position="682"/>
    </location>
</feature>
<feature type="region of interest" description="Disordered" evidence="2">
    <location>
        <begin position="1286"/>
        <end position="1430"/>
    </location>
</feature>
<dbReference type="InterPro" id="IPR036034">
    <property type="entry name" value="PDZ_sf"/>
</dbReference>
<dbReference type="SUPFAM" id="SSF50156">
    <property type="entry name" value="PDZ domain-like"/>
    <property type="match status" value="2"/>
</dbReference>
<evidence type="ECO:0000259" key="3">
    <source>
        <dbReference type="PROSITE" id="PS50003"/>
    </source>
</evidence>
<evidence type="ECO:0000313" key="7">
    <source>
        <dbReference type="Proteomes" id="UP000030745"/>
    </source>
</evidence>
<dbReference type="VEuPathDB" id="FungiDB:SPRG_05087"/>
<dbReference type="SUPFAM" id="SSF50729">
    <property type="entry name" value="PH domain-like"/>
    <property type="match status" value="1"/>
</dbReference>
<name>A0A067CV24_SAPPC</name>
<feature type="domain" description="C2" evidence="4">
    <location>
        <begin position="410"/>
        <end position="531"/>
    </location>
</feature>
<evidence type="ECO:0000313" key="6">
    <source>
        <dbReference type="EMBL" id="KDO30376.1"/>
    </source>
</evidence>
<protein>
    <recommendedName>
        <fullName evidence="8">PH domain-containing protein</fullName>
    </recommendedName>
</protein>
<dbReference type="InterPro" id="IPR000008">
    <property type="entry name" value="C2_dom"/>
</dbReference>
<dbReference type="Gene3D" id="2.60.40.150">
    <property type="entry name" value="C2 domain"/>
    <property type="match status" value="1"/>
</dbReference>
<dbReference type="FunFam" id="2.30.29.30:FF:000286">
    <property type="entry name" value="PH-protein kinase domain containing protein"/>
    <property type="match status" value="1"/>
</dbReference>
<dbReference type="SMART" id="SM00228">
    <property type="entry name" value="PDZ"/>
    <property type="match status" value="2"/>
</dbReference>
<feature type="domain" description="PDZ" evidence="5">
    <location>
        <begin position="8"/>
        <end position="90"/>
    </location>
</feature>
<feature type="coiled-coil region" evidence="1">
    <location>
        <begin position="731"/>
        <end position="758"/>
    </location>
</feature>
<evidence type="ECO:0000259" key="4">
    <source>
        <dbReference type="PROSITE" id="PS50004"/>
    </source>
</evidence>
<accession>A0A067CV24</accession>
<dbReference type="OrthoDB" id="73919at2759"/>
<evidence type="ECO:0008006" key="8">
    <source>
        <dbReference type="Google" id="ProtNLM"/>
    </source>
</evidence>
<evidence type="ECO:0000256" key="2">
    <source>
        <dbReference type="SAM" id="MobiDB-lite"/>
    </source>
</evidence>
<dbReference type="PROSITE" id="PS50003">
    <property type="entry name" value="PH_DOMAIN"/>
    <property type="match status" value="1"/>
</dbReference>
<reference evidence="6 7" key="1">
    <citation type="journal article" date="2013" name="PLoS Genet.">
        <title>Distinctive expansion of potential virulence genes in the genome of the oomycete fish pathogen Saprolegnia parasitica.</title>
        <authorList>
            <person name="Jiang R.H."/>
            <person name="de Bruijn I."/>
            <person name="Haas B.J."/>
            <person name="Belmonte R."/>
            <person name="Lobach L."/>
            <person name="Christie J."/>
            <person name="van den Ackerveken G."/>
            <person name="Bottin A."/>
            <person name="Bulone V."/>
            <person name="Diaz-Moreno S.M."/>
            <person name="Dumas B."/>
            <person name="Fan L."/>
            <person name="Gaulin E."/>
            <person name="Govers F."/>
            <person name="Grenville-Briggs L.J."/>
            <person name="Horner N.R."/>
            <person name="Levin J.Z."/>
            <person name="Mammella M."/>
            <person name="Meijer H.J."/>
            <person name="Morris P."/>
            <person name="Nusbaum C."/>
            <person name="Oome S."/>
            <person name="Phillips A.J."/>
            <person name="van Rooyen D."/>
            <person name="Rzeszutek E."/>
            <person name="Saraiva M."/>
            <person name="Secombes C.J."/>
            <person name="Seidl M.F."/>
            <person name="Snel B."/>
            <person name="Stassen J.H."/>
            <person name="Sykes S."/>
            <person name="Tripathy S."/>
            <person name="van den Berg H."/>
            <person name="Vega-Arreguin J.C."/>
            <person name="Wawra S."/>
            <person name="Young S.K."/>
            <person name="Zeng Q."/>
            <person name="Dieguez-Uribeondo J."/>
            <person name="Russ C."/>
            <person name="Tyler B.M."/>
            <person name="van West P."/>
        </authorList>
    </citation>
    <scope>NUCLEOTIDE SEQUENCE [LARGE SCALE GENOMIC DNA]</scope>
    <source>
        <strain evidence="6 7">CBS 223.65</strain>
    </source>
</reference>
<dbReference type="GO" id="GO:0005886">
    <property type="term" value="C:plasma membrane"/>
    <property type="evidence" value="ECO:0007669"/>
    <property type="project" value="TreeGrafter"/>
</dbReference>
<feature type="compositionally biased region" description="Pro residues" evidence="2">
    <location>
        <begin position="1293"/>
        <end position="1309"/>
    </location>
</feature>
<dbReference type="GeneID" id="24127496"/>
<dbReference type="SUPFAM" id="SSF49562">
    <property type="entry name" value="C2 domain (Calcium/lipid-binding domain, CaLB)"/>
    <property type="match status" value="1"/>
</dbReference>
<dbReference type="InterPro" id="IPR001478">
    <property type="entry name" value="PDZ"/>
</dbReference>
<dbReference type="KEGG" id="spar:SPRG_05087"/>
<proteinExistence type="predicted"/>
<dbReference type="InterPro" id="IPR035892">
    <property type="entry name" value="C2_domain_sf"/>
</dbReference>
<dbReference type="InterPro" id="IPR037370">
    <property type="entry name" value="Pleckstrin"/>
</dbReference>
<dbReference type="RefSeq" id="XP_012198986.1">
    <property type="nucleotide sequence ID" value="XM_012343596.1"/>
</dbReference>
<dbReference type="InterPro" id="IPR011993">
    <property type="entry name" value="PH-like_dom_sf"/>
</dbReference>
<dbReference type="Pfam" id="PF00169">
    <property type="entry name" value="PH"/>
    <property type="match status" value="1"/>
</dbReference>
<dbReference type="Gene3D" id="2.30.42.10">
    <property type="match status" value="2"/>
</dbReference>
<evidence type="ECO:0000259" key="5">
    <source>
        <dbReference type="PROSITE" id="PS50106"/>
    </source>
</evidence>
<gene>
    <name evidence="6" type="ORF">SPRG_05087</name>
</gene>
<keyword evidence="1" id="KW-0175">Coiled coil</keyword>
<dbReference type="PROSITE" id="PS50106">
    <property type="entry name" value="PDZ"/>
    <property type="match status" value="1"/>
</dbReference>
<keyword evidence="7" id="KW-1185">Reference proteome</keyword>
<dbReference type="PROSITE" id="PS50004">
    <property type="entry name" value="C2"/>
    <property type="match status" value="1"/>
</dbReference>
<dbReference type="EMBL" id="KK583202">
    <property type="protein sequence ID" value="KDO30376.1"/>
    <property type="molecule type" value="Genomic_DNA"/>
</dbReference>
<sequence>MAEAPPRLIQLDLPTGSKLGVAITPPKHGVTIRGLKIDKVQNELFIGQISHGDLLIEIGGTPLDGMKFADAVNLIKTMPRPLALTFEIVPMSLKKMATSAEVDSLDVNVPSYNVVFDDAKMGLNLDDGARFGIDGAIVKGVRDFAEESGISPGDILYKVNGTEVLFMSLKQVQNLIKATLPPRSLDFIPKTNLEEVQRMNLNMSVVEKNVRVARAKPTAAPTEKAAPAPEKTITEIIQENRSTVIKEGPMYKQGRMVKNWKKRHVVLAVTKLEYFKDAKDKTSQGVVNFENCRCTVRSLPSTSAKLTGAPGDYLLELKAGDREFVMSCTSEEEKMEWLEALKVAIDASKALCRTSSEVDALRSTQLGRSSTRRMPSINEDSSMSLLSRTNRRLSVQGLNLSMQAIPELPSAPSIRIPKDPSMRISSLIAGGPTVDIEVISIQNLTKAFFHVMNPYCEVTLGSETFKTPVVKDSLNPRWAQDNKVTFGVPGDDALIEIRVFDERMIRAAELLSTFTIPIASLPNKTKMEQTYSLILADRSAHASITLSLRYNNDDFEQEETTTPATYGMRDSSLMRAKNQMDLEQAQFDALTNQADQEAAVADRVAKQAQEAANALVEEARKKAEAAIAAAKKDAMGERAAAEAAIAEARHAQERADAQMAEAKKAQEEAQKLIQRSKLIKQKSFAGGTHLFTNFLRYRAMLYEKTPEAEVKESMLKDGIDEEAANQFLESMRSNHERMAELEREVEQLKRDNSIKRKQIQVAAPPPAPRESAADMLKNKGEMSSDQEALLRRLLKLEKQLQQAGIAVADDIPYEEAKKKVEEISRRMGEIGSADVTHPDPKVQKDLREEYFKLEQDMEKYNGALMLTDEYAAEQARKEQEWEDENKEANELAVKAIRRMMPVNIKSLSEAQLQNELTPNGKKFTREVALKYKRTDVLQVLRTDPQDLAKAHPSTLDCLRVTGLTVTERRALHMHLRDIAEGWKSQQKEEMAGRKFAWFKSLKDTFKTAANAYNRHVAQYGPPGNHPYATRDEPGVGCPMLGKQCPLKADAAPAYNQDWGYPDGPEFVKTKVLKSAADDAGAQAMAEAAALLKAKAADARAQQRLEGLKAHYATFKGSLVLVKAANGAIEKMEELVDKIEARQGEWFKRILEKKASNKMEVADFDELINEIRLTTNPMAERSGMNLAGRRNPEKDTPDTRSGLEIQYCILLIDTVLDCFGGIEDRMAKNKFDEEKRLVGAMKAVTDLLKELRDRCSTTLSTLSDKALIARKLKGRTELLHDVKEEIRKENEKAAPPPPAAEEAPVRPPNPFGGGGGRGNPLMAAIANRGKKGDDDDGDAPPARPNPFGGGRGGGNPLLAAIQNRGKKGGDDDDAPPARPANPLMAAIAARGKKGDDDAPPARPANPLMAAIQARGKKGDDDAPPARPANPLMAAIQARGKKGDDDAPPARPANPLMAAIAARGKVGGDDDDAPPARPANPLMAAIAARKKIE</sequence>
<dbReference type="Pfam" id="PF00168">
    <property type="entry name" value="C2"/>
    <property type="match status" value="1"/>
</dbReference>